<reference evidence="2 3" key="1">
    <citation type="submission" date="2021-06" db="EMBL/GenBank/DDBJ databases">
        <title>Caerostris extrusa draft genome.</title>
        <authorList>
            <person name="Kono N."/>
            <person name="Arakawa K."/>
        </authorList>
    </citation>
    <scope>NUCLEOTIDE SEQUENCE [LARGE SCALE GENOMIC DNA]</scope>
</reference>
<dbReference type="EMBL" id="BPLR01017266">
    <property type="protein sequence ID" value="GIY89852.1"/>
    <property type="molecule type" value="Genomic_DNA"/>
</dbReference>
<organism evidence="2 3">
    <name type="scientific">Caerostris extrusa</name>
    <name type="common">Bark spider</name>
    <name type="synonym">Caerostris bankana</name>
    <dbReference type="NCBI Taxonomy" id="172846"/>
    <lineage>
        <taxon>Eukaryota</taxon>
        <taxon>Metazoa</taxon>
        <taxon>Ecdysozoa</taxon>
        <taxon>Arthropoda</taxon>
        <taxon>Chelicerata</taxon>
        <taxon>Arachnida</taxon>
        <taxon>Araneae</taxon>
        <taxon>Araneomorphae</taxon>
        <taxon>Entelegynae</taxon>
        <taxon>Araneoidea</taxon>
        <taxon>Araneidae</taxon>
        <taxon>Caerostris</taxon>
    </lineage>
</organism>
<evidence type="ECO:0000313" key="2">
    <source>
        <dbReference type="EMBL" id="GIY89852.1"/>
    </source>
</evidence>
<evidence type="ECO:0000313" key="3">
    <source>
        <dbReference type="Proteomes" id="UP001054945"/>
    </source>
</evidence>
<protein>
    <submittedName>
        <fullName evidence="2">Uncharacterized protein</fullName>
    </submittedName>
</protein>
<dbReference type="Proteomes" id="UP001054945">
    <property type="component" value="Unassembled WGS sequence"/>
</dbReference>
<keyword evidence="1" id="KW-0732">Signal</keyword>
<keyword evidence="3" id="KW-1185">Reference proteome</keyword>
<gene>
    <name evidence="2" type="ORF">CEXT_114681</name>
</gene>
<feature type="chain" id="PRO_5043539987" evidence="1">
    <location>
        <begin position="26"/>
        <end position="103"/>
    </location>
</feature>
<feature type="signal peptide" evidence="1">
    <location>
        <begin position="1"/>
        <end position="25"/>
    </location>
</feature>
<dbReference type="AlphaFoldDB" id="A0AAV4X5K7"/>
<evidence type="ECO:0000256" key="1">
    <source>
        <dbReference type="SAM" id="SignalP"/>
    </source>
</evidence>
<accession>A0AAV4X5K7</accession>
<comment type="caution">
    <text evidence="2">The sequence shown here is derived from an EMBL/GenBank/DDBJ whole genome shotgun (WGS) entry which is preliminary data.</text>
</comment>
<name>A0AAV4X5K7_CAEEX</name>
<sequence>MHSISKVQTTAVILLLLILLSNRIAPPPPMIGREKTNFRHFIKADGPGPWEATIAQEIEDAQTRRETHPRTHFLDPHLREGRFISPDYSGILFFYGNEKFYLS</sequence>
<proteinExistence type="predicted"/>